<dbReference type="SUPFAM" id="SSF51735">
    <property type="entry name" value="NAD(P)-binding Rossmann-fold domains"/>
    <property type="match status" value="1"/>
</dbReference>
<dbReference type="Gene3D" id="3.40.50.720">
    <property type="entry name" value="NAD(P)-binding Rossmann-like Domain"/>
    <property type="match status" value="1"/>
</dbReference>
<reference evidence="2 3" key="1">
    <citation type="submission" date="2020-03" db="EMBL/GenBank/DDBJ databases">
        <title>Draft Genome Sequence of Cudoniella acicularis.</title>
        <authorList>
            <person name="Buettner E."/>
            <person name="Kellner H."/>
        </authorList>
    </citation>
    <scope>NUCLEOTIDE SEQUENCE [LARGE SCALE GENOMIC DNA]</scope>
    <source>
        <strain evidence="2 3">DSM 108380</strain>
    </source>
</reference>
<dbReference type="EMBL" id="JAAMPI010002284">
    <property type="protein sequence ID" value="KAF4615872.1"/>
    <property type="molecule type" value="Genomic_DNA"/>
</dbReference>
<dbReference type="InterPro" id="IPR002347">
    <property type="entry name" value="SDR_fam"/>
</dbReference>
<accession>A0A8H4QR76</accession>
<name>A0A8H4QR76_9HELO</name>
<sequence>MASSTYPSFTEISHRSSYPEISPSNPILSAIGKVILITGGGTGIGKAIATAFSEARAAVVILIGRTEAHLKATQAELSLVTTTKVDYFVADITDQATVETAFSTAFHRYGKVDVLVNNAGYLSVHTSLAKSPLEDYWRGFEINIKGPIITTQAFMKIAQTGATLINISSGAAHIPYIEEFSGYSAAKLAAVKIMEYVQHENPELRVFNLNPGFVETNMAKASGLPMRVFDESSLPGAFCVWLASPESDFLTGRFVWASWDVKELKAKSEIIKTTDLLTVKLSGWPSESD</sequence>
<dbReference type="Pfam" id="PF00106">
    <property type="entry name" value="adh_short"/>
    <property type="match status" value="1"/>
</dbReference>
<gene>
    <name evidence="2" type="ORF">G7Y89_g15244</name>
</gene>
<dbReference type="CDD" id="cd05233">
    <property type="entry name" value="SDR_c"/>
    <property type="match status" value="1"/>
</dbReference>
<evidence type="ECO:0000313" key="3">
    <source>
        <dbReference type="Proteomes" id="UP000566819"/>
    </source>
</evidence>
<dbReference type="PANTHER" id="PTHR43975">
    <property type="entry name" value="ZGC:101858"/>
    <property type="match status" value="1"/>
</dbReference>
<dbReference type="PANTHER" id="PTHR43975:SF2">
    <property type="entry name" value="EG:BACR7A4.14 PROTEIN-RELATED"/>
    <property type="match status" value="1"/>
</dbReference>
<dbReference type="PRINTS" id="PR00080">
    <property type="entry name" value="SDRFAMILY"/>
</dbReference>
<evidence type="ECO:0008006" key="4">
    <source>
        <dbReference type="Google" id="ProtNLM"/>
    </source>
</evidence>
<dbReference type="PRINTS" id="PR00081">
    <property type="entry name" value="GDHRDH"/>
</dbReference>
<evidence type="ECO:0000313" key="2">
    <source>
        <dbReference type="EMBL" id="KAF4615872.1"/>
    </source>
</evidence>
<protein>
    <recommendedName>
        <fullName evidence="4">NAD(P)-binding protein</fullName>
    </recommendedName>
</protein>
<comment type="caution">
    <text evidence="2">The sequence shown here is derived from an EMBL/GenBank/DDBJ whole genome shotgun (WGS) entry which is preliminary data.</text>
</comment>
<proteinExistence type="inferred from homology"/>
<organism evidence="2 3">
    <name type="scientific">Cudoniella acicularis</name>
    <dbReference type="NCBI Taxonomy" id="354080"/>
    <lineage>
        <taxon>Eukaryota</taxon>
        <taxon>Fungi</taxon>
        <taxon>Dikarya</taxon>
        <taxon>Ascomycota</taxon>
        <taxon>Pezizomycotina</taxon>
        <taxon>Leotiomycetes</taxon>
        <taxon>Helotiales</taxon>
        <taxon>Tricladiaceae</taxon>
        <taxon>Cudoniella</taxon>
    </lineage>
</organism>
<evidence type="ECO:0000256" key="1">
    <source>
        <dbReference type="RuleBase" id="RU000363"/>
    </source>
</evidence>
<dbReference type="InterPro" id="IPR036291">
    <property type="entry name" value="NAD(P)-bd_dom_sf"/>
</dbReference>
<dbReference type="OrthoDB" id="1933717at2759"/>
<dbReference type="Proteomes" id="UP000566819">
    <property type="component" value="Unassembled WGS sequence"/>
</dbReference>
<dbReference type="AlphaFoldDB" id="A0A8H4QR76"/>
<keyword evidence="3" id="KW-1185">Reference proteome</keyword>
<comment type="similarity">
    <text evidence="1">Belongs to the short-chain dehydrogenases/reductases (SDR) family.</text>
</comment>